<dbReference type="HOGENOM" id="CLU_1887693_0_0_1"/>
<reference evidence="4" key="1">
    <citation type="submission" date="2012-12" db="EMBL/GenBank/DDBJ databases">
        <authorList>
            <person name="Hellsten U."/>
            <person name="Grimwood J."/>
            <person name="Chapman J.A."/>
            <person name="Shapiro H."/>
            <person name="Aerts A."/>
            <person name="Otillar R.P."/>
            <person name="Terry A.Y."/>
            <person name="Boore J.L."/>
            <person name="Simakov O."/>
            <person name="Marletaz F."/>
            <person name="Cho S.-J."/>
            <person name="Edsinger-Gonzales E."/>
            <person name="Havlak P."/>
            <person name="Kuo D.-H."/>
            <person name="Larsson T."/>
            <person name="Lv J."/>
            <person name="Arendt D."/>
            <person name="Savage R."/>
            <person name="Osoegawa K."/>
            <person name="de Jong P."/>
            <person name="Lindberg D.R."/>
            <person name="Seaver E.C."/>
            <person name="Weisblat D.A."/>
            <person name="Putnam N.H."/>
            <person name="Grigoriev I.V."/>
            <person name="Rokhsar D.S."/>
        </authorList>
    </citation>
    <scope>NUCLEOTIDE SEQUENCE</scope>
    <source>
        <strain evidence="4">I ESC-2004</strain>
    </source>
</reference>
<evidence type="ECO:0000313" key="4">
    <source>
        <dbReference type="Proteomes" id="UP000014760"/>
    </source>
</evidence>
<sequence>MACLRQEMQQVPSHEQKTQLSHARNSTIKMRSQSRPRSKSKRHKYTAWKQEKMMTMTCHWTWEALSSYRRCESLGSKRQGHGIGPSHDHRSSCDEPRAYRRQLRRNRFLKEIARKAAKKLDFHVSFCQLPGVAVC</sequence>
<reference evidence="3" key="3">
    <citation type="submission" date="2015-06" db="UniProtKB">
        <authorList>
            <consortium name="EnsemblMetazoa"/>
        </authorList>
    </citation>
    <scope>IDENTIFICATION</scope>
</reference>
<proteinExistence type="predicted"/>
<name>R7V6N6_CAPTE</name>
<feature type="compositionally biased region" description="Polar residues" evidence="1">
    <location>
        <begin position="7"/>
        <end position="28"/>
    </location>
</feature>
<feature type="region of interest" description="Disordered" evidence="1">
    <location>
        <begin position="1"/>
        <end position="45"/>
    </location>
</feature>
<dbReference type="AlphaFoldDB" id="R7V6N6"/>
<organism evidence="2">
    <name type="scientific">Capitella teleta</name>
    <name type="common">Polychaete worm</name>
    <dbReference type="NCBI Taxonomy" id="283909"/>
    <lineage>
        <taxon>Eukaryota</taxon>
        <taxon>Metazoa</taxon>
        <taxon>Spiralia</taxon>
        <taxon>Lophotrochozoa</taxon>
        <taxon>Annelida</taxon>
        <taxon>Polychaeta</taxon>
        <taxon>Sedentaria</taxon>
        <taxon>Scolecida</taxon>
        <taxon>Capitellidae</taxon>
        <taxon>Capitella</taxon>
    </lineage>
</organism>
<dbReference type="EMBL" id="AMQN01000856">
    <property type="status" value="NOT_ANNOTATED_CDS"/>
    <property type="molecule type" value="Genomic_DNA"/>
</dbReference>
<feature type="compositionally biased region" description="Basic and acidic residues" evidence="1">
    <location>
        <begin position="86"/>
        <end position="97"/>
    </location>
</feature>
<accession>R7V6N6</accession>
<feature type="compositionally biased region" description="Basic residues" evidence="1">
    <location>
        <begin position="32"/>
        <end position="45"/>
    </location>
</feature>
<protein>
    <submittedName>
        <fullName evidence="2 3">Uncharacterized protein</fullName>
    </submittedName>
</protein>
<feature type="region of interest" description="Disordered" evidence="1">
    <location>
        <begin position="76"/>
        <end position="97"/>
    </location>
</feature>
<evidence type="ECO:0000313" key="3">
    <source>
        <dbReference type="EnsemblMetazoa" id="CapteP193832"/>
    </source>
</evidence>
<reference evidence="2 4" key="2">
    <citation type="journal article" date="2013" name="Nature">
        <title>Insights into bilaterian evolution from three spiralian genomes.</title>
        <authorList>
            <person name="Simakov O."/>
            <person name="Marletaz F."/>
            <person name="Cho S.J."/>
            <person name="Edsinger-Gonzales E."/>
            <person name="Havlak P."/>
            <person name="Hellsten U."/>
            <person name="Kuo D.H."/>
            <person name="Larsson T."/>
            <person name="Lv J."/>
            <person name="Arendt D."/>
            <person name="Savage R."/>
            <person name="Osoegawa K."/>
            <person name="de Jong P."/>
            <person name="Grimwood J."/>
            <person name="Chapman J.A."/>
            <person name="Shapiro H."/>
            <person name="Aerts A."/>
            <person name="Otillar R.P."/>
            <person name="Terry A.Y."/>
            <person name="Boore J.L."/>
            <person name="Grigoriev I.V."/>
            <person name="Lindberg D.R."/>
            <person name="Seaver E.C."/>
            <person name="Weisblat D.A."/>
            <person name="Putnam N.H."/>
            <person name="Rokhsar D.S."/>
        </authorList>
    </citation>
    <scope>NUCLEOTIDE SEQUENCE</scope>
    <source>
        <strain evidence="2 4">I ESC-2004</strain>
    </source>
</reference>
<evidence type="ECO:0000313" key="2">
    <source>
        <dbReference type="EMBL" id="ELU11430.1"/>
    </source>
</evidence>
<dbReference type="EMBL" id="KB296703">
    <property type="protein sequence ID" value="ELU11430.1"/>
    <property type="molecule type" value="Genomic_DNA"/>
</dbReference>
<dbReference type="EnsemblMetazoa" id="CapteT193832">
    <property type="protein sequence ID" value="CapteP193832"/>
    <property type="gene ID" value="CapteG193832"/>
</dbReference>
<evidence type="ECO:0000256" key="1">
    <source>
        <dbReference type="SAM" id="MobiDB-lite"/>
    </source>
</evidence>
<keyword evidence="4" id="KW-1185">Reference proteome</keyword>
<dbReference type="Proteomes" id="UP000014760">
    <property type="component" value="Unassembled WGS sequence"/>
</dbReference>
<gene>
    <name evidence="2" type="ORF">CAPTEDRAFT_193832</name>
</gene>